<feature type="region of interest" description="Disordered" evidence="11">
    <location>
        <begin position="1"/>
        <end position="22"/>
    </location>
</feature>
<evidence type="ECO:0000313" key="12">
    <source>
        <dbReference type="EMBL" id="OCL13501.1"/>
    </source>
</evidence>
<feature type="transmembrane region" description="Helical" evidence="10">
    <location>
        <begin position="328"/>
        <end position="346"/>
    </location>
</feature>
<protein>
    <recommendedName>
        <fullName evidence="10">Plasma membrane fusion protein PRM1</fullName>
    </recommendedName>
</protein>
<dbReference type="PANTHER" id="PTHR31030:SF1">
    <property type="entry name" value="PLASMA MEMBRANE FUSION PROTEIN PRM1"/>
    <property type="match status" value="1"/>
</dbReference>
<proteinExistence type="inferred from homology"/>
<evidence type="ECO:0000256" key="9">
    <source>
        <dbReference type="ARBA" id="ARBA00023180"/>
    </source>
</evidence>
<dbReference type="InterPro" id="IPR026777">
    <property type="entry name" value="PRM1"/>
</dbReference>
<keyword evidence="5 10" id="KW-0812">Transmembrane</keyword>
<keyword evidence="13" id="KW-1185">Reference proteome</keyword>
<accession>A0A8E2FAC5</accession>
<evidence type="ECO:0000256" key="3">
    <source>
        <dbReference type="ARBA" id="ARBA00010780"/>
    </source>
</evidence>
<keyword evidence="6 10" id="KW-0184">Conjugation</keyword>
<comment type="similarity">
    <text evidence="3 10">Belongs to the PRM1 family.</text>
</comment>
<comment type="function">
    <text evidence="1 10">Involved in cell fusion during mating by stabilizing the plasma membrane fusion event.</text>
</comment>
<evidence type="ECO:0000256" key="10">
    <source>
        <dbReference type="RuleBase" id="RU366035"/>
    </source>
</evidence>
<dbReference type="GO" id="GO:0043332">
    <property type="term" value="C:mating projection tip"/>
    <property type="evidence" value="ECO:0007669"/>
    <property type="project" value="UniProtKB-UniRule"/>
</dbReference>
<gene>
    <name evidence="12" type="ORF">AOQ84DRAFT_106280</name>
</gene>
<evidence type="ECO:0000256" key="7">
    <source>
        <dbReference type="ARBA" id="ARBA00022989"/>
    </source>
</evidence>
<reference evidence="12 13" key="1">
    <citation type="journal article" date="2016" name="Nat. Commun.">
        <title>Ectomycorrhizal ecology is imprinted in the genome of the dominant symbiotic fungus Cenococcum geophilum.</title>
        <authorList>
            <consortium name="DOE Joint Genome Institute"/>
            <person name="Peter M."/>
            <person name="Kohler A."/>
            <person name="Ohm R.A."/>
            <person name="Kuo A."/>
            <person name="Krutzmann J."/>
            <person name="Morin E."/>
            <person name="Arend M."/>
            <person name="Barry K.W."/>
            <person name="Binder M."/>
            <person name="Choi C."/>
            <person name="Clum A."/>
            <person name="Copeland A."/>
            <person name="Grisel N."/>
            <person name="Haridas S."/>
            <person name="Kipfer T."/>
            <person name="LaButti K."/>
            <person name="Lindquist E."/>
            <person name="Lipzen A."/>
            <person name="Maire R."/>
            <person name="Meier B."/>
            <person name="Mihaltcheva S."/>
            <person name="Molinier V."/>
            <person name="Murat C."/>
            <person name="Poggeler S."/>
            <person name="Quandt C.A."/>
            <person name="Sperisen C."/>
            <person name="Tritt A."/>
            <person name="Tisserant E."/>
            <person name="Crous P.W."/>
            <person name="Henrissat B."/>
            <person name="Nehls U."/>
            <person name="Egli S."/>
            <person name="Spatafora J.W."/>
            <person name="Grigoriev I.V."/>
            <person name="Martin F.M."/>
        </authorList>
    </citation>
    <scope>NUCLEOTIDE SEQUENCE [LARGE SCALE GENOMIC DNA]</scope>
    <source>
        <strain evidence="12 13">CBS 207.34</strain>
    </source>
</reference>
<feature type="region of interest" description="Disordered" evidence="11">
    <location>
        <begin position="693"/>
        <end position="749"/>
    </location>
</feature>
<evidence type="ECO:0000256" key="1">
    <source>
        <dbReference type="ARBA" id="ARBA00002512"/>
    </source>
</evidence>
<keyword evidence="7 10" id="KW-1133">Transmembrane helix</keyword>
<dbReference type="GO" id="GO:0005886">
    <property type="term" value="C:plasma membrane"/>
    <property type="evidence" value="ECO:0007669"/>
    <property type="project" value="UniProtKB-SubCell"/>
</dbReference>
<dbReference type="OrthoDB" id="5356111at2759"/>
<keyword evidence="9" id="KW-0325">Glycoprotein</keyword>
<dbReference type="PANTHER" id="PTHR31030">
    <property type="entry name" value="PLASMA MEMBRANE FUSION PROTEIN PRM1"/>
    <property type="match status" value="1"/>
</dbReference>
<name>A0A8E2FAC5_9PEZI</name>
<evidence type="ECO:0000256" key="6">
    <source>
        <dbReference type="ARBA" id="ARBA00022971"/>
    </source>
</evidence>
<comment type="subcellular location">
    <subcellularLocation>
        <location evidence="2 10">Cell membrane</location>
        <topology evidence="2 10">Multi-pass membrane protein</topology>
    </subcellularLocation>
</comment>
<comment type="caution">
    <text evidence="10">Lacks conserved residue(s) required for the propagation of feature annotation.</text>
</comment>
<evidence type="ECO:0000256" key="8">
    <source>
        <dbReference type="ARBA" id="ARBA00023136"/>
    </source>
</evidence>
<dbReference type="GO" id="GO:0032220">
    <property type="term" value="P:plasma membrane fusion involved in cytogamy"/>
    <property type="evidence" value="ECO:0007669"/>
    <property type="project" value="TreeGrafter"/>
</dbReference>
<organism evidence="12 13">
    <name type="scientific">Glonium stellatum</name>
    <dbReference type="NCBI Taxonomy" id="574774"/>
    <lineage>
        <taxon>Eukaryota</taxon>
        <taxon>Fungi</taxon>
        <taxon>Dikarya</taxon>
        <taxon>Ascomycota</taxon>
        <taxon>Pezizomycotina</taxon>
        <taxon>Dothideomycetes</taxon>
        <taxon>Pleosporomycetidae</taxon>
        <taxon>Gloniales</taxon>
        <taxon>Gloniaceae</taxon>
        <taxon>Glonium</taxon>
    </lineage>
</organism>
<dbReference type="Proteomes" id="UP000250140">
    <property type="component" value="Unassembled WGS sequence"/>
</dbReference>
<keyword evidence="4 10" id="KW-1003">Cell membrane</keyword>
<evidence type="ECO:0000313" key="13">
    <source>
        <dbReference type="Proteomes" id="UP000250140"/>
    </source>
</evidence>
<evidence type="ECO:0000256" key="2">
    <source>
        <dbReference type="ARBA" id="ARBA00004651"/>
    </source>
</evidence>
<feature type="transmembrane region" description="Helical" evidence="10">
    <location>
        <begin position="404"/>
        <end position="425"/>
    </location>
</feature>
<feature type="transmembrane region" description="Helical" evidence="10">
    <location>
        <begin position="63"/>
        <end position="81"/>
    </location>
</feature>
<feature type="transmembrane region" description="Helical" evidence="10">
    <location>
        <begin position="611"/>
        <end position="637"/>
    </location>
</feature>
<sequence>MASSENQQQTFPAVPPSLSAGDHEMRDYYAPQDAPRPSINQTPYLTPYLGLRARLSQVWINRWTILLLLVLVRTLIAVSGINDNLSSARQEALRACTEVENVGSTMASMPHYMAQGVNELTASGVEKAVNGLMSMINLSVTGVENIVLFVINMMTQTYVCLITLAVSGSLHAAVSLGDEVVKILNSTIPAIGDDIASVTSTFEKDFNSFMNSLKSIPFANINPPTLNLDTDIEKLKNLTMPTDITTGLQDLNNSIPTFAEVQNFTQTVIRFPFEEVKKLISEAMGNYTFNRTTLPIPQKEQLSFCSDNNGINDFFDGLVKLEIMARKIFIAVIIVLAILACIPMAYREIRRWRKMQQRAQLVGQSGYDSMDVVYIASRPYTATFGIKVANYFGSTRRQTAVRWAVAYATSIPALFVLCLGLAGLFSCLCQYILLKAIEKEVPALTSQVANFADKVVNALNNASETWANGVNDAINTTNADINNNMFGWVNTTTTAVNSTLNEFVDQMTGALNTTFGGTILYEPIMGVLNCLVLLKLQGFQKALTWVSDNAHVDFPLLANDTFSIGAVATISGDSSSASLLANPGGTTSDEISASVLKLTAKLENGIRTEAIIASCLVLIWVFIALIGLIRICTVLLWRQKTRAEGGQAYVVDPVTDNFRGHDFRPDTAAPPYEYPVNKAAPYTIQPRPFPTFEPTANAYSSEDEKVGQVGAHNVGDSVARPGHVRASSHGDLGGTTPYNEKSANNPFAE</sequence>
<keyword evidence="8 10" id="KW-0472">Membrane</keyword>
<evidence type="ECO:0000256" key="11">
    <source>
        <dbReference type="SAM" id="MobiDB-lite"/>
    </source>
</evidence>
<dbReference type="EMBL" id="KV748711">
    <property type="protein sequence ID" value="OCL13501.1"/>
    <property type="molecule type" value="Genomic_DNA"/>
</dbReference>
<feature type="compositionally biased region" description="Polar residues" evidence="11">
    <location>
        <begin position="736"/>
        <end position="749"/>
    </location>
</feature>
<evidence type="ECO:0000256" key="5">
    <source>
        <dbReference type="ARBA" id="ARBA00022692"/>
    </source>
</evidence>
<dbReference type="AlphaFoldDB" id="A0A8E2FAC5"/>
<evidence type="ECO:0000256" key="4">
    <source>
        <dbReference type="ARBA" id="ARBA00022475"/>
    </source>
</evidence>
<feature type="compositionally biased region" description="Polar residues" evidence="11">
    <location>
        <begin position="1"/>
        <end position="11"/>
    </location>
</feature>